<dbReference type="InterPro" id="IPR047149">
    <property type="entry name" value="KIF11-like"/>
</dbReference>
<feature type="compositionally biased region" description="Acidic residues" evidence="7">
    <location>
        <begin position="486"/>
        <end position="495"/>
    </location>
</feature>
<evidence type="ECO:0000256" key="1">
    <source>
        <dbReference type="ARBA" id="ARBA00004245"/>
    </source>
</evidence>
<dbReference type="GO" id="GO:0005876">
    <property type="term" value="C:spindle microtubule"/>
    <property type="evidence" value="ECO:0007669"/>
    <property type="project" value="TreeGrafter"/>
</dbReference>
<name>A0A8T1IQM3_9STRA</name>
<comment type="caution">
    <text evidence="10">The sequence shown here is derived from an EMBL/GenBank/DDBJ whole genome shotgun (WGS) entry which is preliminary data.</text>
</comment>
<keyword evidence="6" id="KW-0175">Coiled coil</keyword>
<feature type="region of interest" description="Disordered" evidence="7">
    <location>
        <begin position="1"/>
        <end position="44"/>
    </location>
</feature>
<evidence type="ECO:0000256" key="2">
    <source>
        <dbReference type="ARBA" id="ARBA00022490"/>
    </source>
</evidence>
<dbReference type="VEuPathDB" id="FungiDB:PC110_g845"/>
<evidence type="ECO:0000259" key="8">
    <source>
        <dbReference type="PROSITE" id="PS50067"/>
    </source>
</evidence>
<dbReference type="PRINTS" id="PR00380">
    <property type="entry name" value="KINESINHEAVY"/>
</dbReference>
<dbReference type="PROSITE" id="PS50067">
    <property type="entry name" value="KINESIN_MOTOR_2"/>
    <property type="match status" value="1"/>
</dbReference>
<dbReference type="GO" id="GO:0090307">
    <property type="term" value="P:mitotic spindle assembly"/>
    <property type="evidence" value="ECO:0007669"/>
    <property type="project" value="TreeGrafter"/>
</dbReference>
<dbReference type="SMART" id="SM00129">
    <property type="entry name" value="KISc"/>
    <property type="match status" value="1"/>
</dbReference>
<feature type="region of interest" description="Disordered" evidence="7">
    <location>
        <begin position="385"/>
        <end position="412"/>
    </location>
</feature>
<feature type="binding site" evidence="5">
    <location>
        <begin position="633"/>
        <end position="640"/>
    </location>
    <ligand>
        <name>ATP</name>
        <dbReference type="ChEBI" id="CHEBI:30616"/>
    </ligand>
</feature>
<feature type="compositionally biased region" description="Basic and acidic residues" evidence="7">
    <location>
        <begin position="399"/>
        <end position="412"/>
    </location>
</feature>
<dbReference type="Pfam" id="PF00225">
    <property type="entry name" value="Kinesin"/>
    <property type="match status" value="1"/>
</dbReference>
<dbReference type="InterPro" id="IPR036961">
    <property type="entry name" value="Kinesin_motor_dom_sf"/>
</dbReference>
<dbReference type="GO" id="GO:0008574">
    <property type="term" value="F:plus-end-directed microtubule motor activity"/>
    <property type="evidence" value="ECO:0007669"/>
    <property type="project" value="TreeGrafter"/>
</dbReference>
<dbReference type="VEuPathDB" id="FungiDB:PC110_g844"/>
<keyword evidence="2" id="KW-0963">Cytoplasm</keyword>
<dbReference type="SUPFAM" id="SSF52540">
    <property type="entry name" value="P-loop containing nucleoside triphosphate hydrolases"/>
    <property type="match status" value="1"/>
</dbReference>
<evidence type="ECO:0000256" key="7">
    <source>
        <dbReference type="SAM" id="MobiDB-lite"/>
    </source>
</evidence>
<dbReference type="PANTHER" id="PTHR47970:SF12">
    <property type="entry name" value="KINESIN FAMILY MEMBER 11"/>
    <property type="match status" value="1"/>
</dbReference>
<keyword evidence="4" id="KW-0206">Cytoskeleton</keyword>
<organism evidence="10 11">
    <name type="scientific">Phytophthora cactorum</name>
    <dbReference type="NCBI Taxonomy" id="29920"/>
    <lineage>
        <taxon>Eukaryota</taxon>
        <taxon>Sar</taxon>
        <taxon>Stramenopiles</taxon>
        <taxon>Oomycota</taxon>
        <taxon>Peronosporomycetes</taxon>
        <taxon>Peronosporales</taxon>
        <taxon>Peronosporaceae</taxon>
        <taxon>Phytophthora</taxon>
    </lineage>
</organism>
<evidence type="ECO:0000256" key="5">
    <source>
        <dbReference type="PROSITE-ProRule" id="PRU00283"/>
    </source>
</evidence>
<feature type="compositionally biased region" description="Polar residues" evidence="7">
    <location>
        <begin position="385"/>
        <end position="398"/>
    </location>
</feature>
<dbReference type="InterPro" id="IPR001752">
    <property type="entry name" value="Kinesin_motor_dom"/>
</dbReference>
<dbReference type="GO" id="GO:0051231">
    <property type="term" value="P:spindle elongation"/>
    <property type="evidence" value="ECO:0007669"/>
    <property type="project" value="TreeGrafter"/>
</dbReference>
<gene>
    <name evidence="9" type="ORF">PC115_g3743</name>
    <name evidence="10" type="ORF">PC129_g2429</name>
</gene>
<feature type="compositionally biased region" description="Polar residues" evidence="7">
    <location>
        <begin position="1"/>
        <end position="23"/>
    </location>
</feature>
<feature type="coiled-coil region" evidence="6">
    <location>
        <begin position="1483"/>
        <end position="1612"/>
    </location>
</feature>
<feature type="coiled-coil region" evidence="6">
    <location>
        <begin position="1924"/>
        <end position="1976"/>
    </location>
</feature>
<evidence type="ECO:0000313" key="9">
    <source>
        <dbReference type="EMBL" id="KAG2938391.1"/>
    </source>
</evidence>
<feature type="region of interest" description="Disordered" evidence="7">
    <location>
        <begin position="469"/>
        <end position="496"/>
    </location>
</feature>
<protein>
    <recommendedName>
        <fullName evidence="8">Kinesin motor domain-containing protein</fullName>
    </recommendedName>
</protein>
<dbReference type="Proteomes" id="UP000774804">
    <property type="component" value="Unassembled WGS sequence"/>
</dbReference>
<dbReference type="GO" id="GO:0005524">
    <property type="term" value="F:ATP binding"/>
    <property type="evidence" value="ECO:0007669"/>
    <property type="project" value="UniProtKB-UniRule"/>
</dbReference>
<evidence type="ECO:0000313" key="11">
    <source>
        <dbReference type="Proteomes" id="UP000760860"/>
    </source>
</evidence>
<dbReference type="InterPro" id="IPR027417">
    <property type="entry name" value="P-loop_NTPase"/>
</dbReference>
<sequence>MTSNKDAVAASTLTSPAQKQQEAASPRPLQPDAEEPLVKKRRTKNFQLREDLAKSRGSVTVHVPAFEPLTFDTWDAFIQAWNGYMTRTKTMYRRRSSSTTTYWNNKHKFKKYPVPEDFKYATMAYWCTHGCIQPSRGNGVRTHLHNRYTGCSARITADVVFEVVDGEPNRVRWLVRVRNQISQHNHRISDEIYNCYTNNSSVPDELLLGPEAEQKQEPQGDGSAFEPSARILTELDPMAVDGFTTRGSSESKMSAKTALMNAPSAAVSGFMLKEALANDHKMNMAASEMQPLLEELRNTPSRVIHKRLQDVAEMVAHLQAKWHQDRIAEEAAQAHAVPIASLAVEQAAAASSEALGKTNAISSIASLPPGAAYYLTPRVEQITTETSRAVSTAASTDSRSGDEAASDREIPEKSGQVLAQVVGCTAEDIHIDHKRLACDAAVPKDSSVSGVSMHRSLRAKTRFFASGLGSADEEEHMSDHEIEGNNQDDSDDGCDFNELAAETSSLASSESSSFVCNEQATITAIRVRPMLLSEKKSGYRVIVDMSTNNDGLLIRIVNPTALPPASRGRYTPMESANFPVQFTQEFWFDYSYWSFDRSPAHQVATQSTIYDELGVLALQTVLQGHNCSVFAYGQPGAGKTYTMMGSSGERASLADTRAYSDGSDGSDTRFPSTLSTSERRGLVPRICQGLFREVDERKHSGNPCSVLVSYVEIYDERVYDLLSQATVKQSLKIREHPENGAFVERAQRVNVTSYTQLLELIEEGNRSRSVTSMQKSGRPTRSHTVLTISLTQHASMGPGVEIPMKNKLCLVDLASSERVDHSGTSGSRREAASVNRSLATLVDVVGALAKRKSHGSHQKTFVPYRNSVLTRLLKDCLGGRAKTIMIGVISPCCAHYEESIATLKSIERARSLHSTGRLQADTSRNTTLRFLGDVNELKLNLCASNEVKIPSTVSYGEVPEHNDECSGCESCDDADLTSTQAPFEAKAEEMKINLTESDDAELKYMQQRSLPMEFPVDRTEQEHPEALVSLKSVHLMNLIAICRRWQTLRQYRALDRWRKVVSLENKTTTGLLVNRDNKNEEDIKVEGNASPQRSIGRRAGCPPLHTRVSTGEARTADHVQDVVAAVDATDAICCSVVQDFLFPHHPDSPNSLLQKANTAASASLLELLASSSEFDRFEYCFDNSSNNEPPLEELTSPEGWNNVEEGELSLPENDSLKAGDEESTVASKLSLCLDSIDMARRALGPGVHSLRCQAKGSIMTANGTVVECELLRYLDKRFITMEWSFEELMVASQLHPRSAPLLSTCEALEEMVGELCLQIIPKLCDQLPSSSSACVAGRLQLETQLEHFSDRIKRQLLPEIARGSNGSETNQSSVDAVLYLATELLVMTERIKIVWNLSGHKKRERLLQAQAAVIKNRKYAAKIADLEERNEELAAKCDALLATSGRLDGSSLNEHELDNQEHVNRDTARTDVMVEQLGMDLTLKNDENLEEKLAKEVARARDVQARNDELLSRFAVLNHALAAASARVAELEAENNLNSDAREMNLASSVTSMEAQVAKLQSELEEAHIHAQDLESQLVESKRLSQEQTSELERVKAHLSSEKDARNKVEANFVTVQMQVDELKHQPAHAESRFKDLEEAESAKREEKWQIVNTSLMDTQANNTELSALFCQAKVELSHALDKEKRSLNKAQIERESAEMHAEDSAVKHAALMDQVSIQADQISVLERCTLQDKQRLLELEARLAATVQERDEHILLFSQTEEALASALNREKAVQCQLAGSSTRESEEMNRVRGELHESTLELASLREELAELLDHSTLQSSTIETLTLEQTETLQKAQELEVERDELTLQCQVEQDALELKERAYELLSEQSAETLSRMERQQEIEREECMAVHEALQQQTIAFQKLQARQHSIKMDYYSTIRDLKGQVETLSAKSRTLNEELAAKAKALEAVHSEAEDRIQKIEEQAKRTVHKQGEIACGLSEQLQECRTDLNASMGLWVRAETQCGVLRICIEQLNCHRTEAKEACMMQLADAESCQLRDYHRHDLAQATAETELAVHENLSSLDAWFDEVISGNPAITESLSSHQAAAISVPQSTEDRDEERLSMLKTLTDLTALTNELLVVCESSPQSNNLSVEASQNALEQHDTNKDTNGLKQDFQETIPNSKEDCKTQKMTEQKKEKASGEVVQLRKTVMKLKEALDAKDDMLLFLDKKVRRLEQLKGNKI</sequence>
<reference evidence="10" key="1">
    <citation type="submission" date="2018-05" db="EMBL/GenBank/DDBJ databases">
        <title>Effector identification in a new, highly contiguous assembly of the strawberry crown rot pathogen Phytophthora cactorum.</title>
        <authorList>
            <person name="Armitage A.D."/>
            <person name="Nellist C.F."/>
            <person name="Bates H."/>
            <person name="Vickerstaff R.J."/>
            <person name="Harrison R.J."/>
        </authorList>
    </citation>
    <scope>NUCLEOTIDE SEQUENCE</scope>
    <source>
        <strain evidence="9">4032</strain>
        <strain evidence="10">P421</strain>
    </source>
</reference>
<evidence type="ECO:0000256" key="3">
    <source>
        <dbReference type="ARBA" id="ARBA00023175"/>
    </source>
</evidence>
<dbReference type="EMBL" id="RCMV01000044">
    <property type="protein sequence ID" value="KAG3226987.1"/>
    <property type="molecule type" value="Genomic_DNA"/>
</dbReference>
<keyword evidence="5" id="KW-0547">Nucleotide-binding</keyword>
<dbReference type="GO" id="GO:0008017">
    <property type="term" value="F:microtubule binding"/>
    <property type="evidence" value="ECO:0007669"/>
    <property type="project" value="InterPro"/>
</dbReference>
<dbReference type="EMBL" id="RCMI01000065">
    <property type="protein sequence ID" value="KAG2938391.1"/>
    <property type="molecule type" value="Genomic_DNA"/>
</dbReference>
<keyword evidence="3 5" id="KW-0505">Motor protein</keyword>
<feature type="coiled-coil region" evidence="6">
    <location>
        <begin position="1409"/>
        <end position="1443"/>
    </location>
</feature>
<dbReference type="Proteomes" id="UP000760860">
    <property type="component" value="Unassembled WGS sequence"/>
</dbReference>
<evidence type="ECO:0000313" key="10">
    <source>
        <dbReference type="EMBL" id="KAG3226987.1"/>
    </source>
</evidence>
<feature type="coiled-coil region" evidence="6">
    <location>
        <begin position="1790"/>
        <end position="1859"/>
    </location>
</feature>
<proteinExistence type="inferred from homology"/>
<comment type="similarity">
    <text evidence="5">Belongs to the TRAFAC class myosin-kinesin ATPase superfamily. Kinesin family.</text>
</comment>
<feature type="coiled-coil region" evidence="6">
    <location>
        <begin position="1674"/>
        <end position="1701"/>
    </location>
</feature>
<keyword evidence="5" id="KW-0067">ATP-binding</keyword>
<dbReference type="GO" id="GO:0072686">
    <property type="term" value="C:mitotic spindle"/>
    <property type="evidence" value="ECO:0007669"/>
    <property type="project" value="TreeGrafter"/>
</dbReference>
<accession>A0A8T1IQM3</accession>
<feature type="domain" description="Kinesin motor" evidence="8">
    <location>
        <begin position="520"/>
        <end position="912"/>
    </location>
</feature>
<evidence type="ECO:0000256" key="6">
    <source>
        <dbReference type="SAM" id="Coils"/>
    </source>
</evidence>
<dbReference type="GO" id="GO:0007018">
    <property type="term" value="P:microtubule-based movement"/>
    <property type="evidence" value="ECO:0007669"/>
    <property type="project" value="InterPro"/>
</dbReference>
<comment type="subcellular location">
    <subcellularLocation>
        <location evidence="1">Cytoplasm</location>
        <location evidence="1">Cytoskeleton</location>
    </subcellularLocation>
</comment>
<dbReference type="PANTHER" id="PTHR47970">
    <property type="entry name" value="KINESIN-LIKE PROTEIN KIF11"/>
    <property type="match status" value="1"/>
</dbReference>
<dbReference type="Gene3D" id="3.40.850.10">
    <property type="entry name" value="Kinesin motor domain"/>
    <property type="match status" value="1"/>
</dbReference>
<evidence type="ECO:0000256" key="4">
    <source>
        <dbReference type="ARBA" id="ARBA00023212"/>
    </source>
</evidence>